<reference evidence="10 11" key="1">
    <citation type="journal article" date="2018" name="Nat. Biotechnol.">
        <title>A standardized bacterial taxonomy based on genome phylogeny substantially revises the tree of life.</title>
        <authorList>
            <person name="Parks D.H."/>
            <person name="Chuvochina M."/>
            <person name="Waite D.W."/>
            <person name="Rinke C."/>
            <person name="Skarshewski A."/>
            <person name="Chaumeil P.A."/>
            <person name="Hugenholtz P."/>
        </authorList>
    </citation>
    <scope>NUCLEOTIDE SEQUENCE [LARGE SCALE GENOMIC DNA]</scope>
    <source>
        <strain evidence="10">UBA11306</strain>
    </source>
</reference>
<dbReference type="Gene3D" id="3.40.50.12580">
    <property type="match status" value="1"/>
</dbReference>
<dbReference type="CDD" id="cd03811">
    <property type="entry name" value="GT4_GT28_WabH-like"/>
    <property type="match status" value="1"/>
</dbReference>
<dbReference type="SUPFAM" id="SSF53756">
    <property type="entry name" value="UDP-Glycosyltransferase/glycogen phosphorylase"/>
    <property type="match status" value="2"/>
</dbReference>
<gene>
    <name evidence="10" type="ORF">DIW15_04115</name>
</gene>
<dbReference type="AlphaFoldDB" id="A0A3D4S4U6"/>
<dbReference type="EMBL" id="DQHO01000027">
    <property type="protein sequence ID" value="HCS93875.1"/>
    <property type="molecule type" value="Genomic_DNA"/>
</dbReference>
<dbReference type="Pfam" id="PF04464">
    <property type="entry name" value="Glyphos_transf"/>
    <property type="match status" value="1"/>
</dbReference>
<feature type="domain" description="GW" evidence="9">
    <location>
        <begin position="858"/>
        <end position="930"/>
    </location>
</feature>
<feature type="domain" description="Glycosyl transferase family 1" evidence="8">
    <location>
        <begin position="1017"/>
        <end position="1161"/>
    </location>
</feature>
<dbReference type="InterPro" id="IPR007554">
    <property type="entry name" value="Glycerophosphate_synth"/>
</dbReference>
<dbReference type="InterPro" id="IPR038200">
    <property type="entry name" value="GW_dom_sf"/>
</dbReference>
<dbReference type="InterPro" id="IPR043148">
    <property type="entry name" value="TagF_C"/>
</dbReference>
<evidence type="ECO:0000259" key="8">
    <source>
        <dbReference type="Pfam" id="PF00534"/>
    </source>
</evidence>
<evidence type="ECO:0000256" key="4">
    <source>
        <dbReference type="ARBA" id="ARBA00022679"/>
    </source>
</evidence>
<keyword evidence="6" id="KW-0777">Teichoic acid biosynthesis</keyword>
<evidence type="ECO:0000256" key="3">
    <source>
        <dbReference type="ARBA" id="ARBA00022475"/>
    </source>
</evidence>
<dbReference type="Gene3D" id="2.30.30.170">
    <property type="match status" value="1"/>
</dbReference>
<evidence type="ECO:0000259" key="9">
    <source>
        <dbReference type="Pfam" id="PF13457"/>
    </source>
</evidence>
<dbReference type="Gene3D" id="3.40.50.11820">
    <property type="match status" value="1"/>
</dbReference>
<dbReference type="InterPro" id="IPR051612">
    <property type="entry name" value="Teichoic_Acid_Biosynth"/>
</dbReference>
<dbReference type="InterPro" id="IPR043149">
    <property type="entry name" value="TagF_N"/>
</dbReference>
<evidence type="ECO:0000313" key="11">
    <source>
        <dbReference type="Proteomes" id="UP000262195"/>
    </source>
</evidence>
<name>A0A3D4S4U6_9ENTE</name>
<comment type="caution">
    <text evidence="10">The sequence shown here is derived from an EMBL/GenBank/DDBJ whole genome shotgun (WGS) entry which is preliminary data.</text>
</comment>
<sequence length="1181" mass="136279">MKRKERTKMHRIIREVVGPIAQRIGSPYSRTVAWYRHYYEKLPIMPNTIFYESRDGKSINDSPYAIFLYLLENPKFENYIHIWSYQESPEIHYIMDQFSKFSNVIFVERNTKEYVKWLAQAEYLFNNATFQPYFTAKEQQTYVNTWHGTPLKKMGFDIPGKQSGSQNIVRNFFHSDFLISPNSHTTKMYLDSYRLRGGYPGKVIETGYPRIDLMFKDNSEKLVNLFSHFKLTYDKHKALLLYSPTWKGTQITNTTDNVNQIAKEMAYVRDKVGHKYNVLIKVHPYVYNKAKENAALKPYLVPDICDTNELMSLVDILVSDYSSIFFDYLVTKKPILFYMWDDDIYNDERGQYFSEDSLPGKISYTVFELVDNILKISSTDEHVSSNYNSYVHQFVRYEDGKVCQRVVDVVFNNKNSVNSGEIIESKASKKRKILFYPGGMLNNGITTSAINLLHNIDYDQNEVYVLLGGINSQIKSDNIDRLPQQVHYVFRFGRPNFSLYEIYIDRIIHFFGANGLLKKLYPNSTYQREAKRLFGKLQFDDTVDFSGYSLYQTKLILASSGKKLCFFHSDILSDSQRVVNGKKPHKINLRGMFSVYDRYDELLSVSESTNKINKHNLERYADSEKFKVCINTIEPEKILHDSKDNEILERKETRLEISNTLSEINTTNKVAIYNKMPNYTASLLMDLNAEQSIRQIATYRNENGEKFAKVLADNIYIGWVNSKYLVNASKDAIQYSDDDIYGSINATENTILYSAPVGEKESYPIINSIIIRNMYVHITKIASTENHGSYGLITYGLKKIGWVHLGTIKRSKYLNRTGNLLFKLLFNKLLAPIVVWNNQKKYKEIIEILSQKKEIKLQEVDYYAKIRYESQLVGELIKNTQQQKFNQKNVTPTIKEGAIVNVVKIQLLNDKSYAFITDEETNGWVFASSLEKITDLSIPVFESNINLKITSTKEIGCLSTDSLLGIKRKKLINGEVKVLVTDGKKSEWCDEKSVQYDYSEGVFNADGDFIAYPSENTLSFVTMGRLSPEKNQSMIINAFSLFLKKQSSAKLYIIGSGVMGEQLVQLAKKLNLMNSIVFVGQLSNPFRFMERCQVFLLSSKYEGQPMVLLEAMTLGMKIVSTDIPACRTVLENGKYGILTENNTPEGLAKGMEEVSNSTVKFKKFDPYDYNKMAVKQFYARL</sequence>
<dbReference type="InterPro" id="IPR001296">
    <property type="entry name" value="Glyco_trans_1"/>
</dbReference>
<dbReference type="STRING" id="1121105.GCA_000421665_00367"/>
<proteinExistence type="inferred from homology"/>
<dbReference type="PANTHER" id="PTHR37316">
    <property type="entry name" value="TEICHOIC ACID GLYCEROL-PHOSPHATE PRIMASE"/>
    <property type="match status" value="1"/>
</dbReference>
<protein>
    <recommendedName>
        <fullName evidence="12">Glycosyl transferase family 1 domain-containing protein</fullName>
    </recommendedName>
</protein>
<dbReference type="PANTHER" id="PTHR37316:SF3">
    <property type="entry name" value="TEICHOIC ACID GLYCEROL-PHOSPHATE TRANSFERASE"/>
    <property type="match status" value="1"/>
</dbReference>
<keyword evidence="4" id="KW-0808">Transferase</keyword>
<keyword evidence="7" id="KW-0472">Membrane</keyword>
<evidence type="ECO:0000256" key="1">
    <source>
        <dbReference type="ARBA" id="ARBA00004202"/>
    </source>
</evidence>
<accession>A0A3D4S4U6</accession>
<dbReference type="GO" id="GO:0016757">
    <property type="term" value="F:glycosyltransferase activity"/>
    <property type="evidence" value="ECO:0007669"/>
    <property type="project" value="InterPro"/>
</dbReference>
<dbReference type="Gene3D" id="3.40.50.2000">
    <property type="entry name" value="Glycogen Phosphorylase B"/>
    <property type="match status" value="1"/>
</dbReference>
<comment type="subcellular location">
    <subcellularLocation>
        <location evidence="1">Cell membrane</location>
        <topology evidence="1">Peripheral membrane protein</topology>
    </subcellularLocation>
</comment>
<comment type="similarity">
    <text evidence="2">Belongs to the CDP-glycerol glycerophosphotransferase family.</text>
</comment>
<evidence type="ECO:0000256" key="6">
    <source>
        <dbReference type="ARBA" id="ARBA00022944"/>
    </source>
</evidence>
<organism evidence="10 11">
    <name type="scientific">Bavariicoccus seileri</name>
    <dbReference type="NCBI Taxonomy" id="549685"/>
    <lineage>
        <taxon>Bacteria</taxon>
        <taxon>Bacillati</taxon>
        <taxon>Bacillota</taxon>
        <taxon>Bacilli</taxon>
        <taxon>Lactobacillales</taxon>
        <taxon>Enterococcaceae</taxon>
        <taxon>Bavariicoccus</taxon>
    </lineage>
</organism>
<dbReference type="Proteomes" id="UP000262195">
    <property type="component" value="Unassembled WGS sequence"/>
</dbReference>
<dbReference type="GO" id="GO:0019350">
    <property type="term" value="P:teichoic acid biosynthetic process"/>
    <property type="evidence" value="ECO:0007669"/>
    <property type="project" value="UniProtKB-KW"/>
</dbReference>
<feature type="domain" description="GW" evidence="9">
    <location>
        <begin position="743"/>
        <end position="805"/>
    </location>
</feature>
<dbReference type="Pfam" id="PF13457">
    <property type="entry name" value="GW"/>
    <property type="match status" value="3"/>
</dbReference>
<dbReference type="GO" id="GO:0047355">
    <property type="term" value="F:CDP-glycerol glycerophosphotransferase activity"/>
    <property type="evidence" value="ECO:0007669"/>
    <property type="project" value="InterPro"/>
</dbReference>
<keyword evidence="5" id="KW-0732">Signal</keyword>
<evidence type="ECO:0000313" key="10">
    <source>
        <dbReference type="EMBL" id="HCS93875.1"/>
    </source>
</evidence>
<evidence type="ECO:0000256" key="2">
    <source>
        <dbReference type="ARBA" id="ARBA00010488"/>
    </source>
</evidence>
<feature type="domain" description="GW" evidence="9">
    <location>
        <begin position="662"/>
        <end position="725"/>
    </location>
</feature>
<dbReference type="GO" id="GO:0005886">
    <property type="term" value="C:plasma membrane"/>
    <property type="evidence" value="ECO:0007669"/>
    <property type="project" value="UniProtKB-SubCell"/>
</dbReference>
<evidence type="ECO:0008006" key="12">
    <source>
        <dbReference type="Google" id="ProtNLM"/>
    </source>
</evidence>
<evidence type="ECO:0000256" key="7">
    <source>
        <dbReference type="ARBA" id="ARBA00023136"/>
    </source>
</evidence>
<dbReference type="Pfam" id="PF00534">
    <property type="entry name" value="Glycos_transf_1"/>
    <property type="match status" value="1"/>
</dbReference>
<keyword evidence="3" id="KW-1003">Cell membrane</keyword>
<evidence type="ECO:0000256" key="5">
    <source>
        <dbReference type="ARBA" id="ARBA00022729"/>
    </source>
</evidence>
<dbReference type="InterPro" id="IPR025987">
    <property type="entry name" value="GW_dom"/>
</dbReference>